<evidence type="ECO:0000256" key="4">
    <source>
        <dbReference type="ARBA" id="ARBA00023136"/>
    </source>
</evidence>
<dbReference type="Pfam" id="PF01544">
    <property type="entry name" value="CorA"/>
    <property type="match status" value="1"/>
</dbReference>
<keyword evidence="3 6" id="KW-1133">Transmembrane helix</keyword>
<evidence type="ECO:0000256" key="2">
    <source>
        <dbReference type="ARBA" id="ARBA00022692"/>
    </source>
</evidence>
<evidence type="ECO:0000313" key="8">
    <source>
        <dbReference type="Proteomes" id="UP000054321"/>
    </source>
</evidence>
<comment type="subcellular location">
    <subcellularLocation>
        <location evidence="1">Membrane</location>
        <topology evidence="1">Multi-pass membrane protein</topology>
    </subcellularLocation>
</comment>
<keyword evidence="4 6" id="KW-0472">Membrane</keyword>
<evidence type="ECO:0000256" key="1">
    <source>
        <dbReference type="ARBA" id="ARBA00004141"/>
    </source>
</evidence>
<keyword evidence="2 6" id="KW-0812">Transmembrane</keyword>
<protein>
    <submittedName>
        <fullName evidence="7">Uncharacterized protein</fullName>
    </submittedName>
</protein>
<organism evidence="7 8">
    <name type="scientific">Oidiodendron maius (strain Zn)</name>
    <dbReference type="NCBI Taxonomy" id="913774"/>
    <lineage>
        <taxon>Eukaryota</taxon>
        <taxon>Fungi</taxon>
        <taxon>Dikarya</taxon>
        <taxon>Ascomycota</taxon>
        <taxon>Pezizomycotina</taxon>
        <taxon>Leotiomycetes</taxon>
        <taxon>Leotiomycetes incertae sedis</taxon>
        <taxon>Myxotrichaceae</taxon>
        <taxon>Oidiodendron</taxon>
    </lineage>
</organism>
<evidence type="ECO:0000256" key="3">
    <source>
        <dbReference type="ARBA" id="ARBA00022989"/>
    </source>
</evidence>
<dbReference type="HOGENOM" id="CLU_023638_0_0_1"/>
<evidence type="ECO:0000256" key="6">
    <source>
        <dbReference type="SAM" id="Phobius"/>
    </source>
</evidence>
<dbReference type="EMBL" id="KN832877">
    <property type="protein sequence ID" value="KIN00677.1"/>
    <property type="molecule type" value="Genomic_DNA"/>
</dbReference>
<evidence type="ECO:0000313" key="7">
    <source>
        <dbReference type="EMBL" id="KIN00677.1"/>
    </source>
</evidence>
<dbReference type="OrthoDB" id="3231000at2759"/>
<proteinExistence type="predicted"/>
<feature type="transmembrane region" description="Helical" evidence="6">
    <location>
        <begin position="516"/>
        <end position="537"/>
    </location>
</feature>
<dbReference type="GO" id="GO:0016020">
    <property type="term" value="C:membrane"/>
    <property type="evidence" value="ECO:0007669"/>
    <property type="project" value="UniProtKB-SubCell"/>
</dbReference>
<feature type="compositionally biased region" description="Polar residues" evidence="5">
    <location>
        <begin position="1"/>
        <end position="12"/>
    </location>
</feature>
<dbReference type="Proteomes" id="UP000054321">
    <property type="component" value="Unassembled WGS sequence"/>
</dbReference>
<gene>
    <name evidence="7" type="ORF">OIDMADRAFT_104479</name>
</gene>
<feature type="region of interest" description="Disordered" evidence="5">
    <location>
        <begin position="1"/>
        <end position="20"/>
    </location>
</feature>
<dbReference type="InterPro" id="IPR045863">
    <property type="entry name" value="CorA_TM1_TM2"/>
</dbReference>
<dbReference type="AlphaFoldDB" id="A0A0C3HEF6"/>
<accession>A0A0C3HEF6</accession>
<keyword evidence="8" id="KW-1185">Reference proteome</keyword>
<dbReference type="STRING" id="913774.A0A0C3HEF6"/>
<dbReference type="GO" id="GO:0046873">
    <property type="term" value="F:metal ion transmembrane transporter activity"/>
    <property type="evidence" value="ECO:0007669"/>
    <property type="project" value="InterPro"/>
</dbReference>
<dbReference type="Gene3D" id="1.20.58.340">
    <property type="entry name" value="Magnesium transport protein CorA, transmembrane region"/>
    <property type="match status" value="1"/>
</dbReference>
<reference evidence="7 8" key="1">
    <citation type="submission" date="2014-04" db="EMBL/GenBank/DDBJ databases">
        <authorList>
            <consortium name="DOE Joint Genome Institute"/>
            <person name="Kuo A."/>
            <person name="Martino E."/>
            <person name="Perotto S."/>
            <person name="Kohler A."/>
            <person name="Nagy L.G."/>
            <person name="Floudas D."/>
            <person name="Copeland A."/>
            <person name="Barry K.W."/>
            <person name="Cichocki N."/>
            <person name="Veneault-Fourrey C."/>
            <person name="LaButti K."/>
            <person name="Lindquist E.A."/>
            <person name="Lipzen A."/>
            <person name="Lundell T."/>
            <person name="Morin E."/>
            <person name="Murat C."/>
            <person name="Sun H."/>
            <person name="Tunlid A."/>
            <person name="Henrissat B."/>
            <person name="Grigoriev I.V."/>
            <person name="Hibbett D.S."/>
            <person name="Martin F."/>
            <person name="Nordberg H.P."/>
            <person name="Cantor M.N."/>
            <person name="Hua S.X."/>
        </authorList>
    </citation>
    <scope>NUCLEOTIDE SEQUENCE [LARGE SCALE GENOMIC DNA]</scope>
    <source>
        <strain evidence="7 8">Zn</strain>
    </source>
</reference>
<dbReference type="SUPFAM" id="SSF144083">
    <property type="entry name" value="Magnesium transport protein CorA, transmembrane region"/>
    <property type="match status" value="1"/>
</dbReference>
<reference evidence="8" key="2">
    <citation type="submission" date="2015-01" db="EMBL/GenBank/DDBJ databases">
        <title>Evolutionary Origins and Diversification of the Mycorrhizal Mutualists.</title>
        <authorList>
            <consortium name="DOE Joint Genome Institute"/>
            <consortium name="Mycorrhizal Genomics Consortium"/>
            <person name="Kohler A."/>
            <person name="Kuo A."/>
            <person name="Nagy L.G."/>
            <person name="Floudas D."/>
            <person name="Copeland A."/>
            <person name="Barry K.W."/>
            <person name="Cichocki N."/>
            <person name="Veneault-Fourrey C."/>
            <person name="LaButti K."/>
            <person name="Lindquist E.A."/>
            <person name="Lipzen A."/>
            <person name="Lundell T."/>
            <person name="Morin E."/>
            <person name="Murat C."/>
            <person name="Riley R."/>
            <person name="Ohm R."/>
            <person name="Sun H."/>
            <person name="Tunlid A."/>
            <person name="Henrissat B."/>
            <person name="Grigoriev I.V."/>
            <person name="Hibbett D.S."/>
            <person name="Martin F."/>
        </authorList>
    </citation>
    <scope>NUCLEOTIDE SEQUENCE [LARGE SCALE GENOMIC DNA]</scope>
    <source>
        <strain evidence="8">Zn</strain>
    </source>
</reference>
<dbReference type="InParanoid" id="A0A0C3HEF6"/>
<feature type="transmembrane region" description="Helical" evidence="6">
    <location>
        <begin position="549"/>
        <end position="569"/>
    </location>
</feature>
<name>A0A0C3HEF6_OIDMZ</name>
<sequence length="594" mass="67813">MSLPSSISSPATGPNPLRQSLVPVKSDTLRFTPQEYKEAISFHAKQTTRQSPYPGQNFEDLDAFLQRPSTSSRISFGHQSKLPSSSVGTLYTFSTSTNVQTNVQTNTTENTTANGTANDGSTTISRKMDLSSVKQLDEQLLSIAPAHKTSYLLFLAGYLSSEWLTTVGSLCSVDPEHYQRHLRYLARQPYFSVPPLPSAAENIITLRFVTLGFRHPTGSSQRHIDRLRSDGIKDMDTYFHNLKRNRETQVKIGDSIVRRYSVHDERYFSIEQEISISINRIGRNWIALIWLDAGNDLSESLHGPWLTEDSSIEPSRMSRWKEVFLPTIRHRPRLALRSKRYALPPEEQYHSGHLPQVAALLRKDYGKYLDTKLIQIDPFYALHEIFSFSAASELQYLNLIDEKLGPETGWAILDEEIPSLSNLLYNREVLHTHIQQLKENIETIKCRGCNQWPRALTNSDLGRKADEAANILLRDFEYLLTKAENLSKRCDAGMAVVMNNANLAESRRAIAQASRVSKLTLLAFFYVPLSFTSSFFGMNFAQFGTSSTLGIWLWFAVSAPVLVLSFIFYQWDVPGFIKRSLIYYKMKRWFYRVW</sequence>
<dbReference type="InterPro" id="IPR002523">
    <property type="entry name" value="MgTranspt_CorA/ZnTranspt_ZntB"/>
</dbReference>
<evidence type="ECO:0000256" key="5">
    <source>
        <dbReference type="SAM" id="MobiDB-lite"/>
    </source>
</evidence>